<dbReference type="OrthoDB" id="2182311at2"/>
<keyword evidence="1" id="KW-0812">Transmembrane</keyword>
<feature type="transmembrane region" description="Helical" evidence="1">
    <location>
        <begin position="234"/>
        <end position="252"/>
    </location>
</feature>
<evidence type="ECO:0000256" key="1">
    <source>
        <dbReference type="SAM" id="Phobius"/>
    </source>
</evidence>
<feature type="transmembrane region" description="Helical" evidence="1">
    <location>
        <begin position="60"/>
        <end position="79"/>
    </location>
</feature>
<organism evidence="2 3">
    <name type="scientific">Gottschalkia purinilytica</name>
    <name type="common">Clostridium purinilyticum</name>
    <dbReference type="NCBI Taxonomy" id="1503"/>
    <lineage>
        <taxon>Bacteria</taxon>
        <taxon>Bacillati</taxon>
        <taxon>Bacillota</taxon>
        <taxon>Tissierellia</taxon>
        <taxon>Tissierellales</taxon>
        <taxon>Gottschalkiaceae</taxon>
        <taxon>Gottschalkia</taxon>
    </lineage>
</organism>
<accession>A0A0L0WDW2</accession>
<comment type="caution">
    <text evidence="2">The sequence shown here is derived from an EMBL/GenBank/DDBJ whole genome shotgun (WGS) entry which is preliminary data.</text>
</comment>
<sequence length="257" mass="29536">MKDLIKIELYKISKGRDKYILIISFALMIFLAWTSILTGIDSNSMNRSFYFNLSKFFQVNFELFLPLSIGIFTISLVCNEFSNKTIKNYLMSGYTKEKILFSKLISIYIVVAFTFLITISIFIYLSYFLSDKSAIYRNFRVASNMEISLNIIGVIGMILLYIFAVISFSLMLGYLTKKKGVSILIYIILITIILLLYSGLRKLLTVSSYTFFQTSNAPTYIGVYGFYFNKIRDTIPSISNSALFLAIALLAFHKHEY</sequence>
<reference evidence="3" key="1">
    <citation type="submission" date="2015-07" db="EMBL/GenBank/DDBJ databases">
        <title>Draft genome sequence of the purine-degrading Gottschalkia purinilyticum DSM 1384 (formerly Clostridium purinilyticum).</title>
        <authorList>
            <person name="Poehlein A."/>
            <person name="Schiel-Bengelsdorf B."/>
            <person name="Bengelsdorf F.R."/>
            <person name="Daniel R."/>
            <person name="Duerre P."/>
        </authorList>
    </citation>
    <scope>NUCLEOTIDE SEQUENCE [LARGE SCALE GENOMIC DNA]</scope>
    <source>
        <strain evidence="3">DSM 1384</strain>
    </source>
</reference>
<proteinExistence type="predicted"/>
<protein>
    <submittedName>
        <fullName evidence="2">ABC-2 family transporter protein</fullName>
    </submittedName>
</protein>
<dbReference type="PANTHER" id="PTHR37305">
    <property type="entry name" value="INTEGRAL MEMBRANE PROTEIN-RELATED"/>
    <property type="match status" value="1"/>
</dbReference>
<dbReference type="PANTHER" id="PTHR37305:SF1">
    <property type="entry name" value="MEMBRANE PROTEIN"/>
    <property type="match status" value="1"/>
</dbReference>
<dbReference type="Pfam" id="PF12730">
    <property type="entry name" value="ABC2_membrane_4"/>
    <property type="match status" value="1"/>
</dbReference>
<keyword evidence="3" id="KW-1185">Reference proteome</keyword>
<dbReference type="AlphaFoldDB" id="A0A0L0WDW2"/>
<evidence type="ECO:0000313" key="2">
    <source>
        <dbReference type="EMBL" id="KNF09664.1"/>
    </source>
</evidence>
<feature type="transmembrane region" description="Helical" evidence="1">
    <location>
        <begin position="100"/>
        <end position="127"/>
    </location>
</feature>
<evidence type="ECO:0000313" key="3">
    <source>
        <dbReference type="Proteomes" id="UP000037267"/>
    </source>
</evidence>
<dbReference type="EMBL" id="LGSS01000002">
    <property type="protein sequence ID" value="KNF09664.1"/>
    <property type="molecule type" value="Genomic_DNA"/>
</dbReference>
<dbReference type="STRING" id="1503.CLPU_2c01150"/>
<name>A0A0L0WDW2_GOTPU</name>
<feature type="transmembrane region" description="Helical" evidence="1">
    <location>
        <begin position="147"/>
        <end position="171"/>
    </location>
</feature>
<keyword evidence="1" id="KW-1133">Transmembrane helix</keyword>
<gene>
    <name evidence="2" type="ORF">CLPU_2c01150</name>
</gene>
<dbReference type="RefSeq" id="WP_050354057.1">
    <property type="nucleotide sequence ID" value="NZ_LGSS01000002.1"/>
</dbReference>
<dbReference type="Proteomes" id="UP000037267">
    <property type="component" value="Unassembled WGS sequence"/>
</dbReference>
<feature type="transmembrane region" description="Helical" evidence="1">
    <location>
        <begin position="183"/>
        <end position="200"/>
    </location>
</feature>
<keyword evidence="1" id="KW-0472">Membrane</keyword>
<feature type="transmembrane region" description="Helical" evidence="1">
    <location>
        <begin position="20"/>
        <end position="40"/>
    </location>
</feature>